<dbReference type="InterPro" id="IPR000300">
    <property type="entry name" value="IPPc"/>
</dbReference>
<proteinExistence type="predicted"/>
<keyword evidence="4" id="KW-1185">Reference proteome</keyword>
<dbReference type="Pfam" id="PF01419">
    <property type="entry name" value="Jacalin"/>
    <property type="match status" value="1"/>
</dbReference>
<dbReference type="GO" id="GO:0004767">
    <property type="term" value="F:sphingomyelin phosphodiesterase activity"/>
    <property type="evidence" value="ECO:0007669"/>
    <property type="project" value="InterPro"/>
</dbReference>
<evidence type="ECO:0000259" key="2">
    <source>
        <dbReference type="PROSITE" id="PS51752"/>
    </source>
</evidence>
<dbReference type="InterPro" id="IPR036404">
    <property type="entry name" value="Jacalin-like_lectin_dom_sf"/>
</dbReference>
<feature type="domain" description="Jacalin-type lectin" evidence="2">
    <location>
        <begin position="305"/>
        <end position="444"/>
    </location>
</feature>
<feature type="signal peptide" evidence="1">
    <location>
        <begin position="1"/>
        <end position="29"/>
    </location>
</feature>
<dbReference type="GO" id="GO:0005737">
    <property type="term" value="C:cytoplasm"/>
    <property type="evidence" value="ECO:0007669"/>
    <property type="project" value="TreeGrafter"/>
</dbReference>
<accession>A0A1H1EU97</accession>
<feature type="chain" id="PRO_5011524285" evidence="1">
    <location>
        <begin position="30"/>
        <end position="445"/>
    </location>
</feature>
<protein>
    <submittedName>
        <fullName evidence="3">Jacalin-like lectin domain-containing protein</fullName>
    </submittedName>
</protein>
<dbReference type="InterPro" id="IPR001229">
    <property type="entry name" value="Jacalin-like_lectin_dom"/>
</dbReference>
<dbReference type="AlphaFoldDB" id="A0A1H1EU97"/>
<name>A0A1H1EU97_9ACTN</name>
<dbReference type="InterPro" id="IPR036691">
    <property type="entry name" value="Endo/exonu/phosph_ase_sf"/>
</dbReference>
<dbReference type="Gene3D" id="2.100.10.30">
    <property type="entry name" value="Jacalin-like lectin domain"/>
    <property type="match status" value="1"/>
</dbReference>
<dbReference type="PROSITE" id="PS51752">
    <property type="entry name" value="JACALIN_LECTIN"/>
    <property type="match status" value="1"/>
</dbReference>
<reference evidence="4" key="1">
    <citation type="submission" date="2016-10" db="EMBL/GenBank/DDBJ databases">
        <authorList>
            <person name="Varghese N."/>
            <person name="Submissions S."/>
        </authorList>
    </citation>
    <scope>NUCLEOTIDE SEQUENCE [LARGE SCALE GENOMIC DNA]</scope>
    <source>
        <strain evidence="4">DSM 45459</strain>
    </source>
</reference>
<dbReference type="Pfam" id="PF22669">
    <property type="entry name" value="Exo_endo_phos2"/>
    <property type="match status" value="1"/>
</dbReference>
<dbReference type="RefSeq" id="WP_165632858.1">
    <property type="nucleotide sequence ID" value="NZ_FNKO01000002.1"/>
</dbReference>
<keyword evidence="3" id="KW-0430">Lectin</keyword>
<dbReference type="SUPFAM" id="SSF51101">
    <property type="entry name" value="Mannose-binding lectins"/>
    <property type="match status" value="1"/>
</dbReference>
<dbReference type="InterPro" id="IPR038772">
    <property type="entry name" value="Sph/SMPD2-like"/>
</dbReference>
<dbReference type="PANTHER" id="PTHR16320:SF1">
    <property type="entry name" value="SPHINGOMYELINASE DDB_G0288017"/>
    <property type="match status" value="1"/>
</dbReference>
<keyword evidence="1" id="KW-0732">Signal</keyword>
<evidence type="ECO:0000313" key="3">
    <source>
        <dbReference type="EMBL" id="SDQ92347.1"/>
    </source>
</evidence>
<dbReference type="Proteomes" id="UP000199301">
    <property type="component" value="Unassembled WGS sequence"/>
</dbReference>
<dbReference type="GO" id="GO:0030246">
    <property type="term" value="F:carbohydrate binding"/>
    <property type="evidence" value="ECO:0007669"/>
    <property type="project" value="UniProtKB-KW"/>
</dbReference>
<evidence type="ECO:0000313" key="4">
    <source>
        <dbReference type="Proteomes" id="UP000199301"/>
    </source>
</evidence>
<dbReference type="STRING" id="995062.SAMN04489718_2693"/>
<evidence type="ECO:0000256" key="1">
    <source>
        <dbReference type="SAM" id="SignalP"/>
    </source>
</evidence>
<organism evidence="3 4">
    <name type="scientific">Actinopolyspora saharensis</name>
    <dbReference type="NCBI Taxonomy" id="995062"/>
    <lineage>
        <taxon>Bacteria</taxon>
        <taxon>Bacillati</taxon>
        <taxon>Actinomycetota</taxon>
        <taxon>Actinomycetes</taxon>
        <taxon>Actinopolysporales</taxon>
        <taxon>Actinopolysporaceae</taxon>
        <taxon>Actinopolyspora</taxon>
    </lineage>
</organism>
<gene>
    <name evidence="3" type="ORF">SAMN04489718_2693</name>
</gene>
<dbReference type="CDD" id="cd09615">
    <property type="entry name" value="Jacalin_EEP"/>
    <property type="match status" value="1"/>
</dbReference>
<dbReference type="Gene3D" id="3.60.10.10">
    <property type="entry name" value="Endonuclease/exonuclease/phosphatase"/>
    <property type="match status" value="1"/>
</dbReference>
<dbReference type="GO" id="GO:0016791">
    <property type="term" value="F:phosphatase activity"/>
    <property type="evidence" value="ECO:0007669"/>
    <property type="project" value="InterPro"/>
</dbReference>
<dbReference type="EMBL" id="FNKO01000002">
    <property type="protein sequence ID" value="SDQ92347.1"/>
    <property type="molecule type" value="Genomic_DNA"/>
</dbReference>
<dbReference type="SUPFAM" id="SSF56219">
    <property type="entry name" value="DNase I-like"/>
    <property type="match status" value="1"/>
</dbReference>
<dbReference type="PANTHER" id="PTHR16320">
    <property type="entry name" value="SPHINGOMYELINASE FAMILY MEMBER"/>
    <property type="match status" value="1"/>
</dbReference>
<dbReference type="SMART" id="SM00915">
    <property type="entry name" value="Jacalin"/>
    <property type="match status" value="1"/>
</dbReference>
<dbReference type="GO" id="GO:0046856">
    <property type="term" value="P:phosphatidylinositol dephosphorylation"/>
    <property type="evidence" value="ECO:0007669"/>
    <property type="project" value="InterPro"/>
</dbReference>
<sequence>MLRPLVAGIAALAATAAVVTVPASTPAAAESPESGSFTAVTYNIAGLPDGLSSGEVDRETATTAIGERLNSYDLINVQEDFNYHAALYSGDNHPHRTSTTGGAGIGSGLNSMSNRPYSELDRVTWDDCWIGSGDCLTPKGFTFRRVRLAEGVYLDVYNLHADAGVTDGDLEARRANLEQLSTYLQSHSQGNAVLVMGDTNTRYTREGDDIADFASDNGLTDAWVQRARGGTAPAPGSDALLCPEQNPGTSCEVVDKILYRGSELLSLDATSYRNLDDEFRTDDGRKLSDHFPIAADFTWTRNPDFRASDVLGGPHGTPFTDVEALTPGTRPTSVSLAAGERVDRVGATLDDGTELGHGGAGGTARTLALAEDEYVDSVRLCRGEKDGHTRVFYARLTTNTGRGIAGGTDTGDCLTRTTPEGWQLAGFHGREGDELDSLGLLYTRR</sequence>